<dbReference type="PROSITE" id="PS50943">
    <property type="entry name" value="HTH_CROC1"/>
    <property type="match status" value="1"/>
</dbReference>
<keyword evidence="6" id="KW-1185">Reference proteome</keyword>
<protein>
    <submittedName>
        <fullName evidence="5">SOS-response transcriptional repressor LexA</fullName>
    </submittedName>
</protein>
<reference evidence="5 6" key="1">
    <citation type="submission" date="2018-06" db="EMBL/GenBank/DDBJ databases">
        <title>Genomic Encyclopedia of Type Strains, Phase III (KMG-III): the genomes of soil and plant-associated and newly described type strains.</title>
        <authorList>
            <person name="Whitman W."/>
        </authorList>
    </citation>
    <scope>NUCLEOTIDE SEQUENCE [LARGE SCALE GENOMIC DNA]</scope>
    <source>
        <strain evidence="5 6">CECT 7732</strain>
    </source>
</reference>
<dbReference type="Pfam" id="PF00717">
    <property type="entry name" value="Peptidase_S24"/>
    <property type="match status" value="1"/>
</dbReference>
<dbReference type="OrthoDB" id="9791537at2"/>
<dbReference type="PANTHER" id="PTHR40661">
    <property type="match status" value="1"/>
</dbReference>
<dbReference type="Gene3D" id="2.10.109.10">
    <property type="entry name" value="Umud Fragment, subunit A"/>
    <property type="match status" value="1"/>
</dbReference>
<dbReference type="RefSeq" id="WP_113875209.1">
    <property type="nucleotide sequence ID" value="NZ_QNRF01000007.1"/>
</dbReference>
<comment type="caution">
    <text evidence="5">The sequence shown here is derived from an EMBL/GenBank/DDBJ whole genome shotgun (WGS) entry which is preliminary data.</text>
</comment>
<dbReference type="GO" id="GO:0003677">
    <property type="term" value="F:DNA binding"/>
    <property type="evidence" value="ECO:0007669"/>
    <property type="project" value="UniProtKB-KW"/>
</dbReference>
<dbReference type="EMBL" id="QNRF01000007">
    <property type="protein sequence ID" value="RBO82026.1"/>
    <property type="molecule type" value="Genomic_DNA"/>
</dbReference>
<sequence>MSISKRVKEKRIELALTQVELAKRVGITQQSLQKIEDGRTQNPRKLLSLAKQLHCDPEWLLSGHLDEVREKHTQYNQQLTEQMRPLLNQDALLEKQDLSMEKTMLEAPKNASLNAFWFRVTGDSMSNLSGLSIPENYLILVEPETQPQHGDLVLVKLHTSQDITFKQLVMDAGNRYLKPLNANYLPVPLNADMKIIGVATEAKRPLR</sequence>
<gene>
    <name evidence="5" type="ORF">DFP76_107184</name>
</gene>
<organism evidence="5 6">
    <name type="scientific">Marinomonas aquiplantarum</name>
    <dbReference type="NCBI Taxonomy" id="491951"/>
    <lineage>
        <taxon>Bacteria</taxon>
        <taxon>Pseudomonadati</taxon>
        <taxon>Pseudomonadota</taxon>
        <taxon>Gammaproteobacteria</taxon>
        <taxon>Oceanospirillales</taxon>
        <taxon>Oceanospirillaceae</taxon>
        <taxon>Marinomonas</taxon>
    </lineage>
</organism>
<dbReference type="InterPro" id="IPR039418">
    <property type="entry name" value="LexA-like"/>
</dbReference>
<evidence type="ECO:0000313" key="5">
    <source>
        <dbReference type="EMBL" id="RBO82026.1"/>
    </source>
</evidence>
<dbReference type="CDD" id="cd00093">
    <property type="entry name" value="HTH_XRE"/>
    <property type="match status" value="1"/>
</dbReference>
<dbReference type="PANTHER" id="PTHR40661:SF3">
    <property type="entry name" value="FELS-1 PROPHAGE TRANSCRIPTIONAL REGULATOR"/>
    <property type="match status" value="1"/>
</dbReference>
<dbReference type="InterPro" id="IPR036286">
    <property type="entry name" value="LexA/Signal_pep-like_sf"/>
</dbReference>
<dbReference type="Proteomes" id="UP000252086">
    <property type="component" value="Unassembled WGS sequence"/>
</dbReference>
<name>A0A366CWI9_9GAMM</name>
<proteinExistence type="predicted"/>
<keyword evidence="3" id="KW-0804">Transcription</keyword>
<keyword evidence="1" id="KW-0805">Transcription regulation</keyword>
<feature type="domain" description="HTH cro/C1-type" evidence="4">
    <location>
        <begin position="7"/>
        <end position="60"/>
    </location>
</feature>
<evidence type="ECO:0000259" key="4">
    <source>
        <dbReference type="PROSITE" id="PS50943"/>
    </source>
</evidence>
<dbReference type="AlphaFoldDB" id="A0A366CWI9"/>
<dbReference type="InterPro" id="IPR001387">
    <property type="entry name" value="Cro/C1-type_HTH"/>
</dbReference>
<dbReference type="InterPro" id="IPR015927">
    <property type="entry name" value="Peptidase_S24_S26A/B/C"/>
</dbReference>
<dbReference type="Pfam" id="PF01381">
    <property type="entry name" value="HTH_3"/>
    <property type="match status" value="1"/>
</dbReference>
<evidence type="ECO:0000256" key="3">
    <source>
        <dbReference type="ARBA" id="ARBA00023163"/>
    </source>
</evidence>
<dbReference type="Gene3D" id="1.10.260.40">
    <property type="entry name" value="lambda repressor-like DNA-binding domains"/>
    <property type="match status" value="1"/>
</dbReference>
<evidence type="ECO:0000256" key="1">
    <source>
        <dbReference type="ARBA" id="ARBA00023015"/>
    </source>
</evidence>
<dbReference type="SMART" id="SM00530">
    <property type="entry name" value="HTH_XRE"/>
    <property type="match status" value="1"/>
</dbReference>
<dbReference type="InterPro" id="IPR010982">
    <property type="entry name" value="Lambda_DNA-bd_dom_sf"/>
</dbReference>
<evidence type="ECO:0000313" key="6">
    <source>
        <dbReference type="Proteomes" id="UP000252086"/>
    </source>
</evidence>
<evidence type="ECO:0000256" key="2">
    <source>
        <dbReference type="ARBA" id="ARBA00023125"/>
    </source>
</evidence>
<accession>A0A366CWI9</accession>
<keyword evidence="2" id="KW-0238">DNA-binding</keyword>
<dbReference type="CDD" id="cd06529">
    <property type="entry name" value="S24_LexA-like"/>
    <property type="match status" value="1"/>
</dbReference>
<dbReference type="SUPFAM" id="SSF47413">
    <property type="entry name" value="lambda repressor-like DNA-binding domains"/>
    <property type="match status" value="1"/>
</dbReference>
<dbReference type="SUPFAM" id="SSF51306">
    <property type="entry name" value="LexA/Signal peptidase"/>
    <property type="match status" value="1"/>
</dbReference>